<evidence type="ECO:0000256" key="4">
    <source>
        <dbReference type="ARBA" id="ARBA00022982"/>
    </source>
</evidence>
<dbReference type="PRINTS" id="PR00160">
    <property type="entry name" value="GLUTAREDOXIN"/>
</dbReference>
<organism evidence="7 8">
    <name type="scientific">Ehrlichia ruminantium</name>
    <name type="common">heartwater rickettsia</name>
    <name type="synonym">Cowdria ruminantium</name>
    <dbReference type="NCBI Taxonomy" id="779"/>
    <lineage>
        <taxon>Bacteria</taxon>
        <taxon>Pseudomonadati</taxon>
        <taxon>Pseudomonadota</taxon>
        <taxon>Alphaproteobacteria</taxon>
        <taxon>Rickettsiales</taxon>
        <taxon>Anaplasmataceae</taxon>
        <taxon>Ehrlichia</taxon>
    </lineage>
</organism>
<dbReference type="GO" id="GO:0034599">
    <property type="term" value="P:cellular response to oxidative stress"/>
    <property type="evidence" value="ECO:0007669"/>
    <property type="project" value="TreeGrafter"/>
</dbReference>
<evidence type="ECO:0000256" key="2">
    <source>
        <dbReference type="ARBA" id="ARBA00007787"/>
    </source>
</evidence>
<accession>A0AAE6UIS7</accession>
<dbReference type="InterPro" id="IPR011900">
    <property type="entry name" value="GRX_bact"/>
</dbReference>
<dbReference type="AlphaFoldDB" id="A0AAE6UIS7"/>
<dbReference type="Pfam" id="PF00462">
    <property type="entry name" value="Glutaredoxin"/>
    <property type="match status" value="1"/>
</dbReference>
<comment type="similarity">
    <text evidence="2 5">Belongs to the glutaredoxin family.</text>
</comment>
<evidence type="ECO:0000256" key="1">
    <source>
        <dbReference type="ARBA" id="ARBA00002549"/>
    </source>
</evidence>
<keyword evidence="5" id="KW-0963">Cytoplasm</keyword>
<dbReference type="PANTHER" id="PTHR45694:SF18">
    <property type="entry name" value="GLUTAREDOXIN-1-RELATED"/>
    <property type="match status" value="1"/>
</dbReference>
<dbReference type="GO" id="GO:0015038">
    <property type="term" value="F:glutathione disulfide oxidoreductase activity"/>
    <property type="evidence" value="ECO:0007669"/>
    <property type="project" value="UniProtKB-UniRule"/>
</dbReference>
<dbReference type="Proteomes" id="UP000422822">
    <property type="component" value="Chromosome"/>
</dbReference>
<evidence type="ECO:0000313" key="8">
    <source>
        <dbReference type="Proteomes" id="UP000422822"/>
    </source>
</evidence>
<feature type="domain" description="GST N-terminal" evidence="6">
    <location>
        <begin position="15"/>
        <end position="94"/>
    </location>
</feature>
<dbReference type="SUPFAM" id="SSF52833">
    <property type="entry name" value="Thioredoxin-like"/>
    <property type="match status" value="1"/>
</dbReference>
<reference evidence="7 8" key="1">
    <citation type="submission" date="2018-10" db="EMBL/GenBank/DDBJ databases">
        <title>Propagation and draft genome sequences of three atypical Erhlichia ruminantium isolates.</title>
        <authorList>
            <person name="Liebenberg J."/>
            <person name="Steyn H."/>
            <person name="Josemans A."/>
            <person name="Zweygarth E."/>
        </authorList>
    </citation>
    <scope>NUCLEOTIDE SEQUENCE [LARGE SCALE GENOMIC DNA]</scope>
    <source>
        <strain evidence="7 8">Omatjenne</strain>
    </source>
</reference>
<dbReference type="CDD" id="cd03418">
    <property type="entry name" value="GRX_GRXb_1_3_like"/>
    <property type="match status" value="1"/>
</dbReference>
<dbReference type="EMBL" id="CP033455">
    <property type="protein sequence ID" value="QGR03807.1"/>
    <property type="molecule type" value="Genomic_DNA"/>
</dbReference>
<dbReference type="InterPro" id="IPR036249">
    <property type="entry name" value="Thioredoxin-like_sf"/>
</dbReference>
<evidence type="ECO:0000256" key="5">
    <source>
        <dbReference type="RuleBase" id="RU364065"/>
    </source>
</evidence>
<dbReference type="InterPro" id="IPR004045">
    <property type="entry name" value="Glutathione_S-Trfase_N"/>
</dbReference>
<name>A0AAE6UIS7_EHRRU</name>
<keyword evidence="8" id="KW-1185">Reference proteome</keyword>
<keyword evidence="5" id="KW-0676">Redox-active center</keyword>
<dbReference type="PANTHER" id="PTHR45694">
    <property type="entry name" value="GLUTAREDOXIN 2"/>
    <property type="match status" value="1"/>
</dbReference>
<gene>
    <name evidence="7" type="primary">grxC</name>
    <name evidence="7" type="ORF">EDL80_04580</name>
</gene>
<dbReference type="Gene3D" id="3.40.30.10">
    <property type="entry name" value="Glutaredoxin"/>
    <property type="match status" value="1"/>
</dbReference>
<dbReference type="NCBIfam" id="TIGR02181">
    <property type="entry name" value="GRX_bact"/>
    <property type="match status" value="1"/>
</dbReference>
<comment type="function">
    <text evidence="1 5">Has a glutathione-disulfide oxidoreductase activity in the presence of NADPH and glutathione reductase. Reduces low molecular weight disulfides and proteins.</text>
</comment>
<dbReference type="InterPro" id="IPR014025">
    <property type="entry name" value="Glutaredoxin_subgr"/>
</dbReference>
<evidence type="ECO:0000313" key="7">
    <source>
        <dbReference type="EMBL" id="QGR03807.1"/>
    </source>
</evidence>
<keyword evidence="4 5" id="KW-0249">Electron transport</keyword>
<dbReference type="GO" id="GO:0045454">
    <property type="term" value="P:cell redox homeostasis"/>
    <property type="evidence" value="ECO:0007669"/>
    <property type="project" value="InterPro"/>
</dbReference>
<keyword evidence="3 5" id="KW-0813">Transport</keyword>
<dbReference type="InterPro" id="IPR002109">
    <property type="entry name" value="Glutaredoxin"/>
</dbReference>
<evidence type="ECO:0000259" key="6">
    <source>
        <dbReference type="PROSITE" id="PS50404"/>
    </source>
</evidence>
<proteinExistence type="inferred from homology"/>
<sequence length="94" mass="10741">MISTNMPLDIMGHAVTIIIYTKDFCFYCTKAKALFNRKNIPFKEINITNNSTLQEEMIQKSSGMKTVPQIFINDVHIGGCDDLYKLYESGKLEL</sequence>
<dbReference type="GO" id="GO:0005737">
    <property type="term" value="C:cytoplasm"/>
    <property type="evidence" value="ECO:0007669"/>
    <property type="project" value="TreeGrafter"/>
</dbReference>
<dbReference type="PROSITE" id="PS50404">
    <property type="entry name" value="GST_NTER"/>
    <property type="match status" value="1"/>
</dbReference>
<dbReference type="PROSITE" id="PS51354">
    <property type="entry name" value="GLUTAREDOXIN_2"/>
    <property type="match status" value="1"/>
</dbReference>
<evidence type="ECO:0000256" key="3">
    <source>
        <dbReference type="ARBA" id="ARBA00022448"/>
    </source>
</evidence>
<protein>
    <recommendedName>
        <fullName evidence="5">Glutaredoxin</fullName>
    </recommendedName>
</protein>